<keyword evidence="10" id="KW-0479">Metal-binding</keyword>
<evidence type="ECO:0000259" key="20">
    <source>
        <dbReference type="PROSITE" id="PS50089"/>
    </source>
</evidence>
<keyword evidence="8" id="KW-0808">Transferase</keyword>
<dbReference type="GO" id="GO:0008270">
    <property type="term" value="F:zinc ion binding"/>
    <property type="evidence" value="ECO:0007669"/>
    <property type="project" value="UniProtKB-KW"/>
</dbReference>
<keyword evidence="9" id="KW-0812">Transmembrane</keyword>
<dbReference type="InterPro" id="IPR001841">
    <property type="entry name" value="Znf_RING"/>
</dbReference>
<dbReference type="Proteomes" id="UP000028840">
    <property type="component" value="Unassembled WGS sequence"/>
</dbReference>
<dbReference type="PROSITE" id="PS00518">
    <property type="entry name" value="ZF_RING_1"/>
    <property type="match status" value="1"/>
</dbReference>
<feature type="compositionally biased region" description="Polar residues" evidence="19">
    <location>
        <begin position="45"/>
        <end position="57"/>
    </location>
</feature>
<evidence type="ECO:0000256" key="15">
    <source>
        <dbReference type="ARBA" id="ARBA00022989"/>
    </source>
</evidence>
<evidence type="ECO:0000256" key="7">
    <source>
        <dbReference type="ARBA" id="ARBA00022593"/>
    </source>
</evidence>
<evidence type="ECO:0000256" key="3">
    <source>
        <dbReference type="ARBA" id="ARBA00004906"/>
    </source>
</evidence>
<evidence type="ECO:0000256" key="9">
    <source>
        <dbReference type="ARBA" id="ARBA00022692"/>
    </source>
</evidence>
<comment type="pathway">
    <text evidence="3">Protein modification; protein ubiquitination.</text>
</comment>
<evidence type="ECO:0000256" key="6">
    <source>
        <dbReference type="ARBA" id="ARBA00022448"/>
    </source>
</evidence>
<evidence type="ECO:0000256" key="5">
    <source>
        <dbReference type="ARBA" id="ARBA00012483"/>
    </source>
</evidence>
<evidence type="ECO:0000256" key="19">
    <source>
        <dbReference type="SAM" id="MobiDB-lite"/>
    </source>
</evidence>
<keyword evidence="15" id="KW-1133">Transmembrane helix</keyword>
<keyword evidence="6" id="KW-0813">Transport</keyword>
<reference evidence="21 22" key="1">
    <citation type="submission" date="2014-08" db="EMBL/GenBank/DDBJ databases">
        <authorList>
            <person name="Sibley D."/>
            <person name="Venepally P."/>
            <person name="Karamycheva S."/>
            <person name="Hadjithomas M."/>
            <person name="Khan A."/>
            <person name="Brunk B."/>
            <person name="Roos D."/>
            <person name="Caler E."/>
            <person name="Lorenzi H."/>
        </authorList>
    </citation>
    <scope>NUCLEOTIDE SEQUENCE [LARGE SCALE GENOMIC DNA]</scope>
    <source>
        <strain evidence="21 22">VAND</strain>
    </source>
</reference>
<evidence type="ECO:0000256" key="14">
    <source>
        <dbReference type="ARBA" id="ARBA00022927"/>
    </source>
</evidence>
<evidence type="ECO:0000256" key="2">
    <source>
        <dbReference type="ARBA" id="ARBA00004585"/>
    </source>
</evidence>
<dbReference type="AlphaFoldDB" id="A0A086QHW3"/>
<evidence type="ECO:0000256" key="11">
    <source>
        <dbReference type="ARBA" id="ARBA00022771"/>
    </source>
</evidence>
<evidence type="ECO:0000256" key="4">
    <source>
        <dbReference type="ARBA" id="ARBA00008704"/>
    </source>
</evidence>
<dbReference type="PANTHER" id="PTHR23350">
    <property type="entry name" value="PEROXISOME ASSEMBLY PROTEIN 10"/>
    <property type="match status" value="1"/>
</dbReference>
<feature type="domain" description="RING-type" evidence="20">
    <location>
        <begin position="589"/>
        <end position="633"/>
    </location>
</feature>
<evidence type="ECO:0000313" key="21">
    <source>
        <dbReference type="EMBL" id="KFH12195.1"/>
    </source>
</evidence>
<evidence type="ECO:0000256" key="1">
    <source>
        <dbReference type="ARBA" id="ARBA00000900"/>
    </source>
</evidence>
<keyword evidence="16" id="KW-0472">Membrane</keyword>
<evidence type="ECO:0000256" key="18">
    <source>
        <dbReference type="PROSITE-ProRule" id="PRU00175"/>
    </source>
</evidence>
<dbReference type="Gene3D" id="3.30.40.10">
    <property type="entry name" value="Zinc/RING finger domain, C3HC4 (zinc finger)"/>
    <property type="match status" value="1"/>
</dbReference>
<gene>
    <name evidence="21" type="ORF">TGVAND_248330</name>
</gene>
<dbReference type="InterPro" id="IPR013083">
    <property type="entry name" value="Znf_RING/FYVE/PHD"/>
</dbReference>
<evidence type="ECO:0000256" key="8">
    <source>
        <dbReference type="ARBA" id="ARBA00022679"/>
    </source>
</evidence>
<keyword evidence="17" id="KW-0576">Peroxisome</keyword>
<keyword evidence="12" id="KW-0833">Ubl conjugation pathway</keyword>
<dbReference type="InterPro" id="IPR025654">
    <property type="entry name" value="PEX2/10"/>
</dbReference>
<keyword evidence="14" id="KW-0653">Protein transport</keyword>
<protein>
    <recommendedName>
        <fullName evidence="5">RING-type E3 ubiquitin transferase</fullName>
        <ecNumber evidence="5">2.3.2.27</ecNumber>
    </recommendedName>
</protein>
<dbReference type="OrthoDB" id="354866at2759"/>
<feature type="region of interest" description="Disordered" evidence="19">
    <location>
        <begin position="28"/>
        <end position="57"/>
    </location>
</feature>
<dbReference type="VEuPathDB" id="ToxoDB:TGVAND_248330"/>
<dbReference type="PROSITE" id="PS50089">
    <property type="entry name" value="ZF_RING_2"/>
    <property type="match status" value="1"/>
</dbReference>
<name>A0A086QHW3_TOXGO</name>
<keyword evidence="13" id="KW-0862">Zinc</keyword>
<dbReference type="SMART" id="SM00184">
    <property type="entry name" value="RING"/>
    <property type="match status" value="1"/>
</dbReference>
<dbReference type="GO" id="GO:0005778">
    <property type="term" value="C:peroxisomal membrane"/>
    <property type="evidence" value="ECO:0007669"/>
    <property type="project" value="UniProtKB-SubCell"/>
</dbReference>
<dbReference type="InterPro" id="IPR017907">
    <property type="entry name" value="Znf_RING_CS"/>
</dbReference>
<dbReference type="SUPFAM" id="SSF57850">
    <property type="entry name" value="RING/U-box"/>
    <property type="match status" value="1"/>
</dbReference>
<accession>A0A086QHW3</accession>
<evidence type="ECO:0000256" key="10">
    <source>
        <dbReference type="ARBA" id="ARBA00022723"/>
    </source>
</evidence>
<dbReference type="InterPro" id="IPR018957">
    <property type="entry name" value="Znf_C3HC4_RING-type"/>
</dbReference>
<proteinExistence type="inferred from homology"/>
<evidence type="ECO:0000256" key="13">
    <source>
        <dbReference type="ARBA" id="ARBA00022833"/>
    </source>
</evidence>
<comment type="caution">
    <text evidence="21">The sequence shown here is derived from an EMBL/GenBank/DDBJ whole genome shotgun (WGS) entry which is preliminary data.</text>
</comment>
<dbReference type="EMBL" id="AEYJ02000177">
    <property type="protein sequence ID" value="KFH12195.1"/>
    <property type="molecule type" value="Genomic_DNA"/>
</dbReference>
<dbReference type="GO" id="GO:0061630">
    <property type="term" value="F:ubiquitin protein ligase activity"/>
    <property type="evidence" value="ECO:0007669"/>
    <property type="project" value="UniProtKB-EC"/>
</dbReference>
<dbReference type="Pfam" id="PF00097">
    <property type="entry name" value="zf-C3HC4"/>
    <property type="match status" value="1"/>
</dbReference>
<keyword evidence="11 18" id="KW-0863">Zinc-finger</keyword>
<evidence type="ECO:0000256" key="17">
    <source>
        <dbReference type="ARBA" id="ARBA00023140"/>
    </source>
</evidence>
<dbReference type="GO" id="GO:0016558">
    <property type="term" value="P:protein import into peroxisome matrix"/>
    <property type="evidence" value="ECO:0007669"/>
    <property type="project" value="InterPro"/>
</dbReference>
<keyword evidence="7" id="KW-0962">Peroxisome biogenesis</keyword>
<evidence type="ECO:0000256" key="12">
    <source>
        <dbReference type="ARBA" id="ARBA00022786"/>
    </source>
</evidence>
<comment type="similarity">
    <text evidence="4">Belongs to the pex2/pex10/pex12 family.</text>
</comment>
<dbReference type="EC" id="2.3.2.27" evidence="5"/>
<comment type="subcellular location">
    <subcellularLocation>
        <location evidence="2">Peroxisome membrane</location>
        <topology evidence="2">Multi-pass membrane protein</topology>
    </subcellularLocation>
</comment>
<dbReference type="PANTHER" id="PTHR23350:SF0">
    <property type="entry name" value="PEROXISOME BIOGENESIS FACTOR 10"/>
    <property type="match status" value="1"/>
</dbReference>
<organism evidence="21 22">
    <name type="scientific">Toxoplasma gondii VAND</name>
    <dbReference type="NCBI Taxonomy" id="933077"/>
    <lineage>
        <taxon>Eukaryota</taxon>
        <taxon>Sar</taxon>
        <taxon>Alveolata</taxon>
        <taxon>Apicomplexa</taxon>
        <taxon>Conoidasida</taxon>
        <taxon>Coccidia</taxon>
        <taxon>Eucoccidiorida</taxon>
        <taxon>Eimeriorina</taxon>
        <taxon>Sarcocystidae</taxon>
        <taxon>Toxoplasma</taxon>
    </lineage>
</organism>
<sequence length="665" mass="72935">MERVYLMPRRHSLFGWRLAAASPSAPRECSALAQTSESEPLPSTAPRQVTEMSLSAASPQLRRNHWNSLAASSGVEPQDEIQREDGQDFSLSSLPGAQQLDLVRAAQKDDYYCRQLMLLTAGLLKSLSGLLSTSSGVPGSVFSWQSFSGSPEAIFGPTGGYGAAPLQHPDRAIDSQELLAGAFSLSSSTASPGIALPATETLPFSFPQQTREIQRGRAEQSVLVPAGTKPIAQPSQEIRPREGMRHDVQDGQVASVRASGQRCFPKCASSRECSPGHIVAHLRRWAHLISSGLQTDTMCLVSGKALLIDWLRYFRGALPILVRNGVAVVYRFGGSCSARLRVACHLALTRHREWLEAVICAVYFCCCYSKRKQSLGEEYCDLIMTDWRSLGSFYQQGAATSGSPASPCDLLLECRPSAHVNKNAGSVTIRFLSTRFACLTPEVPGRIQQQRQTRPPCRLLAILLAVQAALSLRAVAVFVCRRIRLQRMYELVTGTSSRDMLESMSAGVDRARSEENQAHAVVPTSPAASLANTDEAPVLHSGEYEVNSTTQPRRHPEFRNTNIEETKEKREIEDDGNVSCDEKANGMACLFCQGKCRGPTATACGHIYCWRCITRWILQQQRDQTAAACPVCRAACPPQDLVLLRHYRPSKGLLSTQPHSFRSPF</sequence>
<comment type="catalytic activity">
    <reaction evidence="1">
        <text>S-ubiquitinyl-[E2 ubiquitin-conjugating enzyme]-L-cysteine + [acceptor protein]-L-lysine = [E2 ubiquitin-conjugating enzyme]-L-cysteine + N(6)-ubiquitinyl-[acceptor protein]-L-lysine.</text>
        <dbReference type="EC" id="2.3.2.27"/>
    </reaction>
</comment>
<evidence type="ECO:0000313" key="22">
    <source>
        <dbReference type="Proteomes" id="UP000028840"/>
    </source>
</evidence>
<feature type="region of interest" description="Disordered" evidence="19">
    <location>
        <begin position="71"/>
        <end position="92"/>
    </location>
</feature>
<reference evidence="21 22" key="2">
    <citation type="journal article" date="2015" name="Eukaryot. Cell">
        <title>Genetic mapping reveals that sinefungin resistance in Toxoplasma gondii is controlled by a putative amino acid transporter locus that can be used as a negative selectable marker.</title>
        <authorList>
            <person name="Behnke M.S."/>
            <person name="Khan A."/>
            <person name="Sibley L.D."/>
        </authorList>
    </citation>
    <scope>NUCLEOTIDE SEQUENCE [LARGE SCALE GENOMIC DNA]</scope>
    <source>
        <strain evidence="21 22">VAND</strain>
    </source>
</reference>
<evidence type="ECO:0000256" key="16">
    <source>
        <dbReference type="ARBA" id="ARBA00023136"/>
    </source>
</evidence>